<keyword evidence="7" id="KW-0472">Membrane</keyword>
<evidence type="ECO:0000256" key="6">
    <source>
        <dbReference type="ARBA" id="ARBA00023054"/>
    </source>
</evidence>
<keyword evidence="12" id="KW-1185">Reference proteome</keyword>
<dbReference type="Pfam" id="PF15862">
    <property type="entry name" value="Coilin_N"/>
    <property type="match status" value="1"/>
</dbReference>
<reference evidence="11" key="1">
    <citation type="submission" date="2025-08" db="UniProtKB">
        <authorList>
            <consortium name="Ensembl"/>
        </authorList>
    </citation>
    <scope>IDENTIFICATION</scope>
</reference>
<dbReference type="InterPro" id="IPR057316">
    <property type="entry name" value="Rab11-FIP3/4_dom"/>
</dbReference>
<feature type="domain" description="FIP-RBD" evidence="10">
    <location>
        <begin position="1262"/>
        <end position="1324"/>
    </location>
</feature>
<feature type="region of interest" description="Disordered" evidence="9">
    <location>
        <begin position="451"/>
        <end position="485"/>
    </location>
</feature>
<organism evidence="11 12">
    <name type="scientific">Eptatretus burgeri</name>
    <name type="common">Inshore hagfish</name>
    <dbReference type="NCBI Taxonomy" id="7764"/>
    <lineage>
        <taxon>Eukaryota</taxon>
        <taxon>Metazoa</taxon>
        <taxon>Chordata</taxon>
        <taxon>Craniata</taxon>
        <taxon>Vertebrata</taxon>
        <taxon>Cyclostomata</taxon>
        <taxon>Myxini</taxon>
        <taxon>Myxiniformes</taxon>
        <taxon>Myxinidae</taxon>
        <taxon>Eptatretinae</taxon>
        <taxon>Eptatretus</taxon>
    </lineage>
</organism>
<dbReference type="SUPFAM" id="SSF144270">
    <property type="entry name" value="Eferin C-derminal domain-like"/>
    <property type="match status" value="1"/>
</dbReference>
<feature type="compositionally biased region" description="Basic and acidic residues" evidence="9">
    <location>
        <begin position="231"/>
        <end position="250"/>
    </location>
</feature>
<feature type="region of interest" description="Disordered" evidence="9">
    <location>
        <begin position="131"/>
        <end position="335"/>
    </location>
</feature>
<name>A0A8C4QLQ3_EPTBU</name>
<feature type="compositionally biased region" description="Basic and acidic residues" evidence="9">
    <location>
        <begin position="261"/>
        <end position="277"/>
    </location>
</feature>
<dbReference type="InterPro" id="IPR037245">
    <property type="entry name" value="FIP-RBD_C_sf"/>
</dbReference>
<feature type="coiled-coil region" evidence="8">
    <location>
        <begin position="1067"/>
        <end position="1194"/>
    </location>
</feature>
<dbReference type="Ensembl" id="ENSEBUT00000017991.1">
    <property type="protein sequence ID" value="ENSEBUP00000017415.1"/>
    <property type="gene ID" value="ENSEBUG00000010877.1"/>
</dbReference>
<evidence type="ECO:0000313" key="11">
    <source>
        <dbReference type="Ensembl" id="ENSEBUP00000017415.1"/>
    </source>
</evidence>
<evidence type="ECO:0000256" key="3">
    <source>
        <dbReference type="ARBA" id="ARBA00004654"/>
    </source>
</evidence>
<keyword evidence="6 8" id="KW-0175">Coiled coil</keyword>
<dbReference type="Pfam" id="PF09457">
    <property type="entry name" value="RBD-FIP"/>
    <property type="match status" value="1"/>
</dbReference>
<dbReference type="PANTHER" id="PTHR15726">
    <property type="entry name" value="RAB11-FAMILY INTERACTING PROTEIN"/>
    <property type="match status" value="1"/>
</dbReference>
<dbReference type="PANTHER" id="PTHR15726:SF7">
    <property type="entry name" value="NUCLEAR FALLOUT, ISOFORM J"/>
    <property type="match status" value="1"/>
</dbReference>
<keyword evidence="5" id="KW-0967">Endosome</keyword>
<feature type="compositionally biased region" description="Gly residues" evidence="9">
    <location>
        <begin position="453"/>
        <end position="470"/>
    </location>
</feature>
<evidence type="ECO:0000256" key="2">
    <source>
        <dbReference type="ARBA" id="ARBA00004626"/>
    </source>
</evidence>
<accession>A0A8C4QLQ3</accession>
<sequence length="1325" mass="146879">MAAPMDAQRFPIRIKLLFDFPPPGAPTERRLWFIVDMDRCRLVADLQSDIRQRFHISSRTAVTLFIDGCLAPAAERITLVRDGDCIRVQQVAIIDVNDPGFYGAARNQESQTCLDSMTEVEGTITEPEMLFRRHDALNPGRQEKPLQKKKSKKMHQNDSFEPKKNKRKRTHDTNIMQPHTPKDGINDTVGIAVSKKKKIERKPRISGSEGMPLKNTHVSRSNVRALKNKRHEQCDNNRETPSKRKGEQIKRGSKKTKTLHKRLDESNPKLKSHKEDSHDDDDEDNDASVSVHKAVPCSSSSSIDDDDGDDPVNDALTQKSKPLHESIEGRVGNDAAEEGVTVSSVAIKLGNAARKGPMAIGEDSKKLNKSKISSSSESSSSTSDESPVSKDQVASARNPKAQTAVPLNRGRDMMPRGRGIPLALSNLSLSGKGRGKNLGAGALMHPVGRGTAQTGGHGSLPGCNSEGGGLESPSLGRTGQGLNRSVRGGHVAAVPKHTFLNASEKYDSEERPTVPVTSETASVTANSQVLKLSPVRDYTTLASLNGTPRAGDNIAFKMLEMGDNYSPEVSKYKEGKVLDYNQVTCETVILLTKNPSAGKRANGKFDLVFETENGKKKGDDGEWEYFSKNQEDDKVQQLAGFLDPQGVGRVSFNHFCRGISAMKAGGERGILEHFCGQEELRKDFESEGSDYGFHGSENLLTEGEAGTDRVDGEEEQDYEEEFSSSNTNVKHSAILATMSQSSVPGLAILAADLMNTSPKVSTYVSAPDSGTSTTDPHSECRLDLDFRLDAPFVVMDEQHVSQRSGDDGVEGGNAAGDIDAGDCPALGLCEEDGERTSLGLGLGADGSGLAEVGLVSDCTSGVGSEDRESGFSSPRLCERWKGTPRHGTTGLLCAEPGEEQFEDYGESTESEFASGQPELDRSPHEREFLEEHVASLPSSPSHSSHHWLGLLPRGPVAFTSYCSQCSRRIDILRQLESRLQQLEIQSPNCHISTATIARQLLHTSNLSSRSESTEEIFPGLSEFTQPDIADKLSYLEQRVAVLEQETAEGSNLHGRLKQENLHLVHRIHALEEQLKDQEVRAEERVEEDSKRHREQVARLCRERTVEVETLTARLFMLEEENEQFRMTMPRLKAQVEKLEEEKTRLQEKLEDFFLRIKDEMDLSKKLTDKMKRDRHEVQKEREATQELIEDLRKQLEYLQMFRLEVERGGRGRGPGAGLQEYTARTRESELEQEVRRLRQDNRRLRDSNEELNGQIISVSLHEAKNLFSAAAKSHSLAAEIDSVSRDELMTALKELEDINFHLRQYMDKIILAILDHNPSILEIKS</sequence>
<dbReference type="GO" id="GO:0032154">
    <property type="term" value="C:cleavage furrow"/>
    <property type="evidence" value="ECO:0007669"/>
    <property type="project" value="UniProtKB-SubCell"/>
</dbReference>
<evidence type="ECO:0000256" key="8">
    <source>
        <dbReference type="SAM" id="Coils"/>
    </source>
</evidence>
<dbReference type="GO" id="GO:0055038">
    <property type="term" value="C:recycling endosome membrane"/>
    <property type="evidence" value="ECO:0007669"/>
    <property type="project" value="UniProtKB-SubCell"/>
</dbReference>
<protein>
    <recommendedName>
        <fullName evidence="10">FIP-RBD domain-containing protein</fullName>
    </recommendedName>
</protein>
<dbReference type="GO" id="GO:0030496">
    <property type="term" value="C:midbody"/>
    <property type="evidence" value="ECO:0007669"/>
    <property type="project" value="UniProtKB-SubCell"/>
</dbReference>
<dbReference type="GeneTree" id="ENSGT00440000033742"/>
<dbReference type="InterPro" id="IPR031722">
    <property type="entry name" value="Coilin_N"/>
</dbReference>
<dbReference type="GO" id="GO:0030139">
    <property type="term" value="C:endocytic vesicle"/>
    <property type="evidence" value="ECO:0007669"/>
    <property type="project" value="TreeGrafter"/>
</dbReference>
<feature type="compositionally biased region" description="Basic residues" evidence="9">
    <location>
        <begin position="251"/>
        <end position="260"/>
    </location>
</feature>
<proteinExistence type="predicted"/>
<evidence type="ECO:0000256" key="5">
    <source>
        <dbReference type="ARBA" id="ARBA00022753"/>
    </source>
</evidence>
<dbReference type="GO" id="GO:0032456">
    <property type="term" value="P:endocytic recycling"/>
    <property type="evidence" value="ECO:0007669"/>
    <property type="project" value="TreeGrafter"/>
</dbReference>
<comment type="subcellular location">
    <subcellularLocation>
        <location evidence="2">Cleavage furrow</location>
    </subcellularLocation>
    <subcellularLocation>
        <location evidence="1">Midbody</location>
    </subcellularLocation>
    <subcellularLocation>
        <location evidence="3">Recycling endosome membrane</location>
        <topology evidence="3">Peripheral membrane protein</topology>
    </subcellularLocation>
</comment>
<evidence type="ECO:0000256" key="1">
    <source>
        <dbReference type="ARBA" id="ARBA00004214"/>
    </source>
</evidence>
<evidence type="ECO:0000256" key="9">
    <source>
        <dbReference type="SAM" id="MobiDB-lite"/>
    </source>
</evidence>
<dbReference type="InterPro" id="IPR019018">
    <property type="entry name" value="Rab-bd_FIP-RBD"/>
</dbReference>
<dbReference type="PROSITE" id="PS51511">
    <property type="entry name" value="FIP_RBD"/>
    <property type="match status" value="1"/>
</dbReference>
<keyword evidence="4" id="KW-0813">Transport</keyword>
<feature type="compositionally biased region" description="Acidic residues" evidence="9">
    <location>
        <begin position="303"/>
        <end position="312"/>
    </location>
</feature>
<feature type="coiled-coil region" evidence="8">
    <location>
        <begin position="1227"/>
        <end position="1254"/>
    </location>
</feature>
<dbReference type="FunFam" id="1.20.5.2440:FF:000001">
    <property type="entry name" value="RAB11 family interacting protein 4"/>
    <property type="match status" value="1"/>
</dbReference>
<evidence type="ECO:0000259" key="10">
    <source>
        <dbReference type="PROSITE" id="PS51511"/>
    </source>
</evidence>
<feature type="region of interest" description="Disordered" evidence="9">
    <location>
        <begin position="358"/>
        <end position="418"/>
    </location>
</feature>
<dbReference type="InterPro" id="IPR051977">
    <property type="entry name" value="Rab11-interacting_regulator"/>
</dbReference>
<dbReference type="GO" id="GO:0032465">
    <property type="term" value="P:regulation of cytokinesis"/>
    <property type="evidence" value="ECO:0007669"/>
    <property type="project" value="TreeGrafter"/>
</dbReference>
<reference evidence="11" key="2">
    <citation type="submission" date="2025-09" db="UniProtKB">
        <authorList>
            <consortium name="Ensembl"/>
        </authorList>
    </citation>
    <scope>IDENTIFICATION</scope>
</reference>
<evidence type="ECO:0000256" key="4">
    <source>
        <dbReference type="ARBA" id="ARBA00022448"/>
    </source>
</evidence>
<dbReference type="Gene3D" id="1.20.5.2440">
    <property type="match status" value="1"/>
</dbReference>
<feature type="compositionally biased region" description="Low complexity" evidence="9">
    <location>
        <begin position="370"/>
        <end position="390"/>
    </location>
</feature>
<dbReference type="Pfam" id="PF23086">
    <property type="entry name" value="Tudor_Coilin"/>
    <property type="match status" value="1"/>
</dbReference>
<evidence type="ECO:0000256" key="7">
    <source>
        <dbReference type="ARBA" id="ARBA00023136"/>
    </source>
</evidence>
<evidence type="ECO:0000313" key="12">
    <source>
        <dbReference type="Proteomes" id="UP000694388"/>
    </source>
</evidence>
<dbReference type="InterPro" id="IPR056398">
    <property type="entry name" value="Tudor_Coilin"/>
</dbReference>
<dbReference type="Pfam" id="PF25450">
    <property type="entry name" value="Rab11-FIP3"/>
    <property type="match status" value="1"/>
</dbReference>
<feature type="region of interest" description="Disordered" evidence="9">
    <location>
        <begin position="902"/>
        <end position="922"/>
    </location>
</feature>
<dbReference type="Proteomes" id="UP000694388">
    <property type="component" value="Unplaced"/>
</dbReference>
<feature type="compositionally biased region" description="Basic and acidic residues" evidence="9">
    <location>
        <begin position="131"/>
        <end position="146"/>
    </location>
</feature>